<evidence type="ECO:0000256" key="1">
    <source>
        <dbReference type="ARBA" id="ARBA00009570"/>
    </source>
</evidence>
<sequence length="166" mass="18696">MSEISANSLAAIDAINLKYVEALDSKEMNKWLGAFSEDDAASYICISRENVERGLPLALMMDDCRARLFDRVTYVTKIWAGTFEDYQTRHFVQLVRAEQICDSDFKVWSNFSVLYTPESTGGSGVLATGVYEDEIRLTSGQSDGRILSRRAVLDTTVLPRYLVYPL</sequence>
<dbReference type="RefSeq" id="WP_172174790.1">
    <property type="nucleotide sequence ID" value="NZ_WOEZ01000212.1"/>
</dbReference>
<keyword evidence="3" id="KW-0223">Dioxygenase</keyword>
<dbReference type="InterPro" id="IPR032710">
    <property type="entry name" value="NTF2-like_dom_sf"/>
</dbReference>
<dbReference type="InterPro" id="IPR000391">
    <property type="entry name" value="Rng_hydr_dOase-bsu"/>
</dbReference>
<accession>A0A972NXD6</accession>
<gene>
    <name evidence="3" type="ORF">GNZ13_38265</name>
</gene>
<proteinExistence type="inferred from homology"/>
<dbReference type="Proteomes" id="UP000655523">
    <property type="component" value="Unassembled WGS sequence"/>
</dbReference>
<dbReference type="Gene3D" id="3.10.450.50">
    <property type="match status" value="1"/>
</dbReference>
<dbReference type="GO" id="GO:0051213">
    <property type="term" value="F:dioxygenase activity"/>
    <property type="evidence" value="ECO:0007669"/>
    <property type="project" value="UniProtKB-KW"/>
</dbReference>
<dbReference type="SUPFAM" id="SSF54427">
    <property type="entry name" value="NTF2-like"/>
    <property type="match status" value="1"/>
</dbReference>
<evidence type="ECO:0000313" key="4">
    <source>
        <dbReference type="Proteomes" id="UP000655523"/>
    </source>
</evidence>
<dbReference type="EMBL" id="WOEZ01000212">
    <property type="protein sequence ID" value="NPT60248.1"/>
    <property type="molecule type" value="Genomic_DNA"/>
</dbReference>
<name>A0A972NXD6_9BURK</name>
<keyword evidence="2" id="KW-0560">Oxidoreductase</keyword>
<dbReference type="AlphaFoldDB" id="A0A972NXD6"/>
<organism evidence="3 4">
    <name type="scientific">Paraburkholderia elongata</name>
    <dbReference type="NCBI Taxonomy" id="2675747"/>
    <lineage>
        <taxon>Bacteria</taxon>
        <taxon>Pseudomonadati</taxon>
        <taxon>Pseudomonadota</taxon>
        <taxon>Betaproteobacteria</taxon>
        <taxon>Burkholderiales</taxon>
        <taxon>Burkholderiaceae</taxon>
        <taxon>Paraburkholderia</taxon>
    </lineage>
</organism>
<comment type="similarity">
    <text evidence="1">Belongs to the bacterial ring-hydroxylating dioxygenase beta subunit family.</text>
</comment>
<reference evidence="3 4" key="1">
    <citation type="submission" date="2019-11" db="EMBL/GenBank/DDBJ databases">
        <title>Metabolism of dissolved organic matter in forest soils.</title>
        <authorList>
            <person name="Cyle K.T."/>
            <person name="Wilhelm R.C."/>
            <person name="Martinez C.E."/>
        </authorList>
    </citation>
    <scope>NUCLEOTIDE SEQUENCE [LARGE SCALE GENOMIC DNA]</scope>
    <source>
        <strain evidence="3 4">5N</strain>
    </source>
</reference>
<dbReference type="Pfam" id="PF00866">
    <property type="entry name" value="Ring_hydroxyl_B"/>
    <property type="match status" value="1"/>
</dbReference>
<evidence type="ECO:0000313" key="3">
    <source>
        <dbReference type="EMBL" id="NPT60248.1"/>
    </source>
</evidence>
<protein>
    <submittedName>
        <fullName evidence="3">Aromatic-ring-hydroxylating dioxygenase subunit beta</fullName>
    </submittedName>
</protein>
<keyword evidence="4" id="KW-1185">Reference proteome</keyword>
<evidence type="ECO:0000256" key="2">
    <source>
        <dbReference type="ARBA" id="ARBA00023002"/>
    </source>
</evidence>
<comment type="caution">
    <text evidence="3">The sequence shown here is derived from an EMBL/GenBank/DDBJ whole genome shotgun (WGS) entry which is preliminary data.</text>
</comment>